<feature type="transmembrane region" description="Helical" evidence="6">
    <location>
        <begin position="438"/>
        <end position="459"/>
    </location>
</feature>
<feature type="transmembrane region" description="Helical" evidence="6">
    <location>
        <begin position="78"/>
        <end position="100"/>
    </location>
</feature>
<dbReference type="Pfam" id="PF13440">
    <property type="entry name" value="Polysacc_synt_3"/>
    <property type="match status" value="1"/>
</dbReference>
<feature type="transmembrane region" description="Helical" evidence="6">
    <location>
        <begin position="36"/>
        <end position="58"/>
    </location>
</feature>
<comment type="caution">
    <text evidence="7">The sequence shown here is derived from an EMBL/GenBank/DDBJ whole genome shotgun (WGS) entry which is preliminary data.</text>
</comment>
<evidence type="ECO:0000256" key="5">
    <source>
        <dbReference type="ARBA" id="ARBA00023136"/>
    </source>
</evidence>
<organism evidence="7 8">
    <name type="scientific">Halomarina ordinaria</name>
    <dbReference type="NCBI Taxonomy" id="3033939"/>
    <lineage>
        <taxon>Archaea</taxon>
        <taxon>Methanobacteriati</taxon>
        <taxon>Methanobacteriota</taxon>
        <taxon>Stenosarchaea group</taxon>
        <taxon>Halobacteria</taxon>
        <taxon>Halobacteriales</taxon>
        <taxon>Natronomonadaceae</taxon>
        <taxon>Halomarina</taxon>
    </lineage>
</organism>
<evidence type="ECO:0000313" key="8">
    <source>
        <dbReference type="Proteomes" id="UP001596406"/>
    </source>
</evidence>
<name>A0ABD5UFU7_9EURY</name>
<feature type="transmembrane region" description="Helical" evidence="6">
    <location>
        <begin position="374"/>
        <end position="396"/>
    </location>
</feature>
<gene>
    <name evidence="7" type="ORF">ACFQHK_18505</name>
</gene>
<evidence type="ECO:0000256" key="1">
    <source>
        <dbReference type="ARBA" id="ARBA00004651"/>
    </source>
</evidence>
<proteinExistence type="predicted"/>
<sequence>MDLDRSSVALYGARIVISLVGFISTVYFARELGSSGLGLYFTFETVVNVLAVFSRFGVDNAVIKRMSAADTDAERGRYLTGALAVVTVPFVCVSLVVLLARGPLDALFELALVPLLVVVLAVETAQWVLISALRGEQRIATTAGLELLGELARIGVSVGLVLAGFGAVGLVYGLMLGQFLRAVAAAGLIRTRLRRPTRETVRSLLSFSKYAAGMNVSHLAYSWFDTLVLALLASKAAVGVYESAWRVSLVVMLASSSIGVALAPSVSSWHASEEWDRIESAVSEAVTYALLLVVPAVVGVAVLGEAFMEVVYRFETGGLVLVVLVAEKLLQAVKDVAQSTLLGTERERVVFWTNAVTVAANVALNLLLVPVFGMLGAAVATFATAGTAAVLQVAVLRRSMAFGVDRRAVAWQVGAALAMGAAVVLASRAVPPTTVPRLFGLIGLGVAVYGLCVLGHGGMRTRLLAVLPRPGSS</sequence>
<feature type="transmembrane region" description="Helical" evidence="6">
    <location>
        <begin position="210"/>
        <end position="232"/>
    </location>
</feature>
<reference evidence="7 8" key="1">
    <citation type="journal article" date="2019" name="Int. J. Syst. Evol. Microbiol.">
        <title>The Global Catalogue of Microorganisms (GCM) 10K type strain sequencing project: providing services to taxonomists for standard genome sequencing and annotation.</title>
        <authorList>
            <consortium name="The Broad Institute Genomics Platform"/>
            <consortium name="The Broad Institute Genome Sequencing Center for Infectious Disease"/>
            <person name="Wu L."/>
            <person name="Ma J."/>
        </authorList>
    </citation>
    <scope>NUCLEOTIDE SEQUENCE [LARGE SCALE GENOMIC DNA]</scope>
    <source>
        <strain evidence="7 8">PSRA2</strain>
    </source>
</reference>
<dbReference type="EMBL" id="JBHSXM010000006">
    <property type="protein sequence ID" value="MFC6838475.1"/>
    <property type="molecule type" value="Genomic_DNA"/>
</dbReference>
<dbReference type="RefSeq" id="WP_304450164.1">
    <property type="nucleotide sequence ID" value="NZ_JARRAH010000006.1"/>
</dbReference>
<protein>
    <submittedName>
        <fullName evidence="7">Oligosaccharide flippase family protein</fullName>
    </submittedName>
</protein>
<dbReference type="InterPro" id="IPR050833">
    <property type="entry name" value="Poly_Biosynth_Transport"/>
</dbReference>
<keyword evidence="8" id="KW-1185">Reference proteome</keyword>
<keyword evidence="5 6" id="KW-0472">Membrane</keyword>
<keyword evidence="3 6" id="KW-0812">Transmembrane</keyword>
<feature type="transmembrane region" description="Helical" evidence="6">
    <location>
        <begin position="145"/>
        <end position="165"/>
    </location>
</feature>
<dbReference type="PANTHER" id="PTHR30250:SF28">
    <property type="entry name" value="POLYSACCHARIDE BIOSYNTHESIS PROTEIN"/>
    <property type="match status" value="1"/>
</dbReference>
<dbReference type="AlphaFoldDB" id="A0ABD5UFU7"/>
<evidence type="ECO:0000256" key="2">
    <source>
        <dbReference type="ARBA" id="ARBA00022475"/>
    </source>
</evidence>
<feature type="transmembrane region" description="Helical" evidence="6">
    <location>
        <begin position="12"/>
        <end position="30"/>
    </location>
</feature>
<keyword evidence="4 6" id="KW-1133">Transmembrane helix</keyword>
<evidence type="ECO:0000256" key="3">
    <source>
        <dbReference type="ARBA" id="ARBA00022692"/>
    </source>
</evidence>
<comment type="subcellular location">
    <subcellularLocation>
        <location evidence="1">Cell membrane</location>
        <topology evidence="1">Multi-pass membrane protein</topology>
    </subcellularLocation>
</comment>
<dbReference type="GO" id="GO:0005886">
    <property type="term" value="C:plasma membrane"/>
    <property type="evidence" value="ECO:0007669"/>
    <property type="project" value="UniProtKB-SubCell"/>
</dbReference>
<feature type="transmembrane region" description="Helical" evidence="6">
    <location>
        <begin position="349"/>
        <end position="368"/>
    </location>
</feature>
<feature type="transmembrane region" description="Helical" evidence="6">
    <location>
        <begin position="408"/>
        <end position="426"/>
    </location>
</feature>
<keyword evidence="2" id="KW-1003">Cell membrane</keyword>
<accession>A0ABD5UFU7</accession>
<feature type="transmembrane region" description="Helical" evidence="6">
    <location>
        <begin position="244"/>
        <end position="264"/>
    </location>
</feature>
<evidence type="ECO:0000256" key="4">
    <source>
        <dbReference type="ARBA" id="ARBA00022989"/>
    </source>
</evidence>
<feature type="transmembrane region" description="Helical" evidence="6">
    <location>
        <begin position="112"/>
        <end position="133"/>
    </location>
</feature>
<evidence type="ECO:0000313" key="7">
    <source>
        <dbReference type="EMBL" id="MFC6838475.1"/>
    </source>
</evidence>
<dbReference type="Proteomes" id="UP001596406">
    <property type="component" value="Unassembled WGS sequence"/>
</dbReference>
<dbReference type="PANTHER" id="PTHR30250">
    <property type="entry name" value="PST FAMILY PREDICTED COLANIC ACID TRANSPORTER"/>
    <property type="match status" value="1"/>
</dbReference>
<evidence type="ECO:0000256" key="6">
    <source>
        <dbReference type="SAM" id="Phobius"/>
    </source>
</evidence>
<feature type="transmembrane region" description="Helical" evidence="6">
    <location>
        <begin position="285"/>
        <end position="304"/>
    </location>
</feature>